<feature type="compositionally biased region" description="Basic residues" evidence="1">
    <location>
        <begin position="400"/>
        <end position="417"/>
    </location>
</feature>
<feature type="region of interest" description="Disordered" evidence="1">
    <location>
        <begin position="117"/>
        <end position="299"/>
    </location>
</feature>
<name>W9YKN0_9EURO</name>
<reference evidence="2 3" key="1">
    <citation type="submission" date="2013-03" db="EMBL/GenBank/DDBJ databases">
        <title>The Genome Sequence of Capronia epimyces CBS 606.96.</title>
        <authorList>
            <consortium name="The Broad Institute Genomics Platform"/>
            <person name="Cuomo C."/>
            <person name="de Hoog S."/>
            <person name="Gorbushina A."/>
            <person name="Walker B."/>
            <person name="Young S.K."/>
            <person name="Zeng Q."/>
            <person name="Gargeya S."/>
            <person name="Fitzgerald M."/>
            <person name="Haas B."/>
            <person name="Abouelleil A."/>
            <person name="Allen A.W."/>
            <person name="Alvarado L."/>
            <person name="Arachchi H.M."/>
            <person name="Berlin A.M."/>
            <person name="Chapman S.B."/>
            <person name="Gainer-Dewar J."/>
            <person name="Goldberg J."/>
            <person name="Griggs A."/>
            <person name="Gujja S."/>
            <person name="Hansen M."/>
            <person name="Howarth C."/>
            <person name="Imamovic A."/>
            <person name="Ireland A."/>
            <person name="Larimer J."/>
            <person name="McCowan C."/>
            <person name="Murphy C."/>
            <person name="Pearson M."/>
            <person name="Poon T.W."/>
            <person name="Priest M."/>
            <person name="Roberts A."/>
            <person name="Saif S."/>
            <person name="Shea T."/>
            <person name="Sisk P."/>
            <person name="Sykes S."/>
            <person name="Wortman J."/>
            <person name="Nusbaum C."/>
            <person name="Birren B."/>
        </authorList>
    </citation>
    <scope>NUCLEOTIDE SEQUENCE [LARGE SCALE GENOMIC DNA]</scope>
    <source>
        <strain evidence="2 3">CBS 606.96</strain>
    </source>
</reference>
<feature type="region of interest" description="Disordered" evidence="1">
    <location>
        <begin position="311"/>
        <end position="417"/>
    </location>
</feature>
<dbReference type="Pfam" id="PF04000">
    <property type="entry name" value="Sas10_Utp3"/>
    <property type="match status" value="1"/>
</dbReference>
<feature type="compositionally biased region" description="Gly residues" evidence="1">
    <location>
        <begin position="382"/>
        <end position="394"/>
    </location>
</feature>
<dbReference type="Proteomes" id="UP000019478">
    <property type="component" value="Unassembled WGS sequence"/>
</dbReference>
<keyword evidence="3" id="KW-1185">Reference proteome</keyword>
<evidence type="ECO:0000313" key="3">
    <source>
        <dbReference type="Proteomes" id="UP000019478"/>
    </source>
</evidence>
<feature type="compositionally biased region" description="Basic and acidic residues" evidence="1">
    <location>
        <begin position="289"/>
        <end position="299"/>
    </location>
</feature>
<dbReference type="AlphaFoldDB" id="W9YKN0"/>
<dbReference type="HOGENOM" id="CLU_065858_0_0_1"/>
<gene>
    <name evidence="2" type="ORF">A1O3_06629</name>
</gene>
<evidence type="ECO:0000256" key="1">
    <source>
        <dbReference type="SAM" id="MobiDB-lite"/>
    </source>
</evidence>
<comment type="caution">
    <text evidence="2">The sequence shown here is derived from an EMBL/GenBank/DDBJ whole genome shotgun (WGS) entry which is preliminary data.</text>
</comment>
<dbReference type="eggNOG" id="KOG3117">
    <property type="taxonomic scope" value="Eukaryota"/>
</dbReference>
<feature type="compositionally biased region" description="Polar residues" evidence="1">
    <location>
        <begin position="189"/>
        <end position="203"/>
    </location>
</feature>
<dbReference type="OrthoDB" id="203440at2759"/>
<dbReference type="GO" id="GO:0000462">
    <property type="term" value="P:maturation of SSU-rRNA from tricistronic rRNA transcript (SSU-rRNA, 5.8S rRNA, LSU-rRNA)"/>
    <property type="evidence" value="ECO:0007669"/>
    <property type="project" value="TreeGrafter"/>
</dbReference>
<sequence length="417" mass="45716">MAVDDSTSVLLSTLTNALESAASAFPDNEDQFLPPAEGISLLDIKNDLLLSYIQNLVFLVVLKLRNQGSSTDSTQDLAGEVVKKLVELRVHLERGIRPLESKLKYQIDKVVRAAEEADRRASQQASTGQESTKKATRRRTQDVDGEGSDDGAPVSDSGLDSEDSDEGAQLTGPTEAEISIGPRPAALLRSTTDKSQTNGSSRTTKSRTTDPGTGTGTSTGAYKPPRITPTAMPDPTATRERDRDQPARKRRSQLLDEYIDEEVSTAPRAQPSIGSNHTIVKHGRGAMSSRDREKERERLEYEERNFVRLPGESKAERRKARLRGERNQRDMFGGEDWTGLGGLGDRIHRTVAGRSRGEGANLLERREKRRRDTQDGPRGDGSAAGPGSGGGAGIGETFEKRRKIMQQRAEKKTRRRA</sequence>
<organism evidence="2 3">
    <name type="scientific">Capronia epimyces CBS 606.96</name>
    <dbReference type="NCBI Taxonomy" id="1182542"/>
    <lineage>
        <taxon>Eukaryota</taxon>
        <taxon>Fungi</taxon>
        <taxon>Dikarya</taxon>
        <taxon>Ascomycota</taxon>
        <taxon>Pezizomycotina</taxon>
        <taxon>Eurotiomycetes</taxon>
        <taxon>Chaetothyriomycetidae</taxon>
        <taxon>Chaetothyriales</taxon>
        <taxon>Herpotrichiellaceae</taxon>
        <taxon>Capronia</taxon>
    </lineage>
</organism>
<protein>
    <submittedName>
        <fullName evidence="2">Uncharacterized protein</fullName>
    </submittedName>
</protein>
<feature type="compositionally biased region" description="Basic and acidic residues" evidence="1">
    <location>
        <begin position="237"/>
        <end position="247"/>
    </location>
</feature>
<dbReference type="PANTHER" id="PTHR13237:SF9">
    <property type="entry name" value="NEUROGUIDIN"/>
    <property type="match status" value="1"/>
</dbReference>
<proteinExistence type="predicted"/>
<dbReference type="InterPro" id="IPR007146">
    <property type="entry name" value="Sas10/Utp3/C1D"/>
</dbReference>
<dbReference type="PANTHER" id="PTHR13237">
    <property type="entry name" value="SOMETHING ABOUT SILENCING PROTEIN 10-RELATED"/>
    <property type="match status" value="1"/>
</dbReference>
<dbReference type="GO" id="GO:0032040">
    <property type="term" value="C:small-subunit processome"/>
    <property type="evidence" value="ECO:0007669"/>
    <property type="project" value="TreeGrafter"/>
</dbReference>
<dbReference type="STRING" id="1182542.W9YKN0"/>
<feature type="compositionally biased region" description="Low complexity" evidence="1">
    <location>
        <begin position="209"/>
        <end position="220"/>
    </location>
</feature>
<dbReference type="EMBL" id="AMGY01000005">
    <property type="protein sequence ID" value="EXJ82814.1"/>
    <property type="molecule type" value="Genomic_DNA"/>
</dbReference>
<dbReference type="RefSeq" id="XP_007734937.1">
    <property type="nucleotide sequence ID" value="XM_007736747.1"/>
</dbReference>
<evidence type="ECO:0000313" key="2">
    <source>
        <dbReference type="EMBL" id="EXJ82814.1"/>
    </source>
</evidence>
<feature type="compositionally biased region" description="Basic and acidic residues" evidence="1">
    <location>
        <begin position="363"/>
        <end position="378"/>
    </location>
</feature>
<accession>W9YKN0</accession>
<dbReference type="GeneID" id="19170737"/>